<dbReference type="Gene3D" id="2.180.10.10">
    <property type="entry name" value="RHS repeat-associated core"/>
    <property type="match status" value="1"/>
</dbReference>
<dbReference type="AlphaFoldDB" id="A0A225CZJ2"/>
<evidence type="ECO:0008006" key="4">
    <source>
        <dbReference type="Google" id="ProtNLM"/>
    </source>
</evidence>
<sequence length="283" mass="30778">MFDPSLGRWLTEDPVGYDAGDPNLYRFVGNDPTDLVDPSGLAPEAKSGIKIKVVQGQDTQGQHTYPTATANWSIDGMPALPANLTYVTLVDMKWKIGTCDKCDKKGETTAEGGYKMWFAGVDVYSKPKGGVNLGPKHGGQNEFNNGNNKVAGYPSFENQAQLDQYLANSFGVQGTQGTLSITVTVRGFSGLQLAGFNPKLKKEYAGPTESPGSMPNPGARPAGGVWPSVPTMPNRLRDWRPRQLADWTDQPPPFWGGKNDFEYSQSATLTWDYCGDKLNSETK</sequence>
<gene>
    <name evidence="2" type="ORF">FRUB_09622</name>
</gene>
<dbReference type="NCBIfam" id="TIGR03696">
    <property type="entry name" value="Rhs_assc_core"/>
    <property type="match status" value="1"/>
</dbReference>
<dbReference type="InterPro" id="IPR022385">
    <property type="entry name" value="Rhs_assc_core"/>
</dbReference>
<reference evidence="3" key="1">
    <citation type="submission" date="2017-06" db="EMBL/GenBank/DDBJ databases">
        <title>Genome analysis of Fimbriiglobus ruber SP5, the first member of the order Planctomycetales with confirmed chitinolytic capability.</title>
        <authorList>
            <person name="Ravin N.V."/>
            <person name="Rakitin A.L."/>
            <person name="Ivanova A.A."/>
            <person name="Beletsky A.V."/>
            <person name="Kulichevskaya I.S."/>
            <person name="Mardanov A.V."/>
            <person name="Dedysh S.N."/>
        </authorList>
    </citation>
    <scope>NUCLEOTIDE SEQUENCE [LARGE SCALE GENOMIC DNA]</scope>
    <source>
        <strain evidence="3">SP5</strain>
    </source>
</reference>
<organism evidence="2 3">
    <name type="scientific">Fimbriiglobus ruber</name>
    <dbReference type="NCBI Taxonomy" id="1908690"/>
    <lineage>
        <taxon>Bacteria</taxon>
        <taxon>Pseudomonadati</taxon>
        <taxon>Planctomycetota</taxon>
        <taxon>Planctomycetia</taxon>
        <taxon>Gemmatales</taxon>
        <taxon>Gemmataceae</taxon>
        <taxon>Fimbriiglobus</taxon>
    </lineage>
</organism>
<evidence type="ECO:0000256" key="1">
    <source>
        <dbReference type="SAM" id="MobiDB-lite"/>
    </source>
</evidence>
<keyword evidence="3" id="KW-1185">Reference proteome</keyword>
<evidence type="ECO:0000313" key="2">
    <source>
        <dbReference type="EMBL" id="OWK34780.1"/>
    </source>
</evidence>
<comment type="caution">
    <text evidence="2">The sequence shown here is derived from an EMBL/GenBank/DDBJ whole genome shotgun (WGS) entry which is preliminary data.</text>
</comment>
<dbReference type="EMBL" id="NIDE01000019">
    <property type="protein sequence ID" value="OWK34780.1"/>
    <property type="molecule type" value="Genomic_DNA"/>
</dbReference>
<dbReference type="OrthoDB" id="292896at2"/>
<protein>
    <recommendedName>
        <fullName evidence="4">RHS repeat-associated core domain-containing protein</fullName>
    </recommendedName>
</protein>
<evidence type="ECO:0000313" key="3">
    <source>
        <dbReference type="Proteomes" id="UP000214646"/>
    </source>
</evidence>
<dbReference type="RefSeq" id="WP_088260028.1">
    <property type="nucleotide sequence ID" value="NZ_NIDE01000019.1"/>
</dbReference>
<accession>A0A225CZJ2</accession>
<feature type="region of interest" description="Disordered" evidence="1">
    <location>
        <begin position="203"/>
        <end position="230"/>
    </location>
</feature>
<dbReference type="Proteomes" id="UP000214646">
    <property type="component" value="Unassembled WGS sequence"/>
</dbReference>
<name>A0A225CZJ2_9BACT</name>
<proteinExistence type="predicted"/>